<keyword evidence="2" id="KW-1133">Transmembrane helix</keyword>
<dbReference type="EMBL" id="ML170159">
    <property type="protein sequence ID" value="TDL27341.1"/>
    <property type="molecule type" value="Genomic_DNA"/>
</dbReference>
<reference evidence="3 4" key="1">
    <citation type="submission" date="2018-06" db="EMBL/GenBank/DDBJ databases">
        <title>A transcriptomic atlas of mushroom development highlights an independent origin of complex multicellularity.</title>
        <authorList>
            <consortium name="DOE Joint Genome Institute"/>
            <person name="Krizsan K."/>
            <person name="Almasi E."/>
            <person name="Merenyi Z."/>
            <person name="Sahu N."/>
            <person name="Viragh M."/>
            <person name="Koszo T."/>
            <person name="Mondo S."/>
            <person name="Kiss B."/>
            <person name="Balint B."/>
            <person name="Kues U."/>
            <person name="Barry K."/>
            <person name="Hegedus J.C."/>
            <person name="Henrissat B."/>
            <person name="Johnson J."/>
            <person name="Lipzen A."/>
            <person name="Ohm R."/>
            <person name="Nagy I."/>
            <person name="Pangilinan J."/>
            <person name="Yan J."/>
            <person name="Xiong Y."/>
            <person name="Grigoriev I.V."/>
            <person name="Hibbett D.S."/>
            <person name="Nagy L.G."/>
        </authorList>
    </citation>
    <scope>NUCLEOTIDE SEQUENCE [LARGE SCALE GENOMIC DNA]</scope>
    <source>
        <strain evidence="3 4">SZMC22713</strain>
    </source>
</reference>
<sequence length="181" mass="20112">MATTSELPRTLPRPPPSVQPDPVTFTSPAKPRAYYARPTPTRELPSVKIQWGVIAGFGVAGLAAWAAFLLYATNQERLSSSVVRKVLRDIRVDPEAVRLLGDGVRAAPEWWLNGQPYVNGAINLLQGSVDFSVRVKGSLREGILYFTSIRKTKGQQFEILRYKIITDDGHVLHLHADNVEH</sequence>
<dbReference type="PANTHER" id="PTHR28523:SF1">
    <property type="entry name" value="CYTOCHROME C OXIDASE ASSEMBLY FACTOR 1"/>
    <property type="match status" value="1"/>
</dbReference>
<dbReference type="PANTHER" id="PTHR28523">
    <property type="entry name" value="CYTOCHROME C OXIDASE ASSEMBLY FACTOR 1"/>
    <property type="match status" value="1"/>
</dbReference>
<evidence type="ECO:0000313" key="4">
    <source>
        <dbReference type="Proteomes" id="UP000294933"/>
    </source>
</evidence>
<dbReference type="Proteomes" id="UP000294933">
    <property type="component" value="Unassembled WGS sequence"/>
</dbReference>
<name>A0A4Y7QJC2_9AGAM</name>
<dbReference type="AlphaFoldDB" id="A0A4Y7QJC2"/>
<evidence type="ECO:0000256" key="2">
    <source>
        <dbReference type="SAM" id="Phobius"/>
    </source>
</evidence>
<keyword evidence="4" id="KW-1185">Reference proteome</keyword>
<dbReference type="InterPro" id="IPR014807">
    <property type="entry name" value="Coa1"/>
</dbReference>
<keyword evidence="2" id="KW-0812">Transmembrane</keyword>
<dbReference type="VEuPathDB" id="FungiDB:BD410DRAFT_782431"/>
<feature type="region of interest" description="Disordered" evidence="1">
    <location>
        <begin position="1"/>
        <end position="37"/>
    </location>
</feature>
<dbReference type="GO" id="GO:0005743">
    <property type="term" value="C:mitochondrial inner membrane"/>
    <property type="evidence" value="ECO:0007669"/>
    <property type="project" value="TreeGrafter"/>
</dbReference>
<protein>
    <submittedName>
        <fullName evidence="3">DUF1783-domain-containing protein</fullName>
    </submittedName>
</protein>
<dbReference type="OrthoDB" id="2100652at2759"/>
<gene>
    <name evidence="3" type="ORF">BD410DRAFT_782431</name>
</gene>
<dbReference type="InterPro" id="IPR042432">
    <property type="entry name" value="Coa1_fungi"/>
</dbReference>
<dbReference type="Pfam" id="PF08695">
    <property type="entry name" value="Coa1"/>
    <property type="match status" value="1"/>
</dbReference>
<evidence type="ECO:0000313" key="3">
    <source>
        <dbReference type="EMBL" id="TDL27341.1"/>
    </source>
</evidence>
<proteinExistence type="predicted"/>
<dbReference type="GO" id="GO:0033617">
    <property type="term" value="P:mitochondrial respiratory chain complex IV assembly"/>
    <property type="evidence" value="ECO:0007669"/>
    <property type="project" value="InterPro"/>
</dbReference>
<accession>A0A4Y7QJC2</accession>
<evidence type="ECO:0000256" key="1">
    <source>
        <dbReference type="SAM" id="MobiDB-lite"/>
    </source>
</evidence>
<feature type="transmembrane region" description="Helical" evidence="2">
    <location>
        <begin position="49"/>
        <end position="71"/>
    </location>
</feature>
<organism evidence="3 4">
    <name type="scientific">Rickenella mellea</name>
    <dbReference type="NCBI Taxonomy" id="50990"/>
    <lineage>
        <taxon>Eukaryota</taxon>
        <taxon>Fungi</taxon>
        <taxon>Dikarya</taxon>
        <taxon>Basidiomycota</taxon>
        <taxon>Agaricomycotina</taxon>
        <taxon>Agaricomycetes</taxon>
        <taxon>Hymenochaetales</taxon>
        <taxon>Rickenellaceae</taxon>
        <taxon>Rickenella</taxon>
    </lineage>
</organism>
<keyword evidence="2" id="KW-0472">Membrane</keyword>